<evidence type="ECO:0000256" key="1">
    <source>
        <dbReference type="SAM" id="SignalP"/>
    </source>
</evidence>
<dbReference type="Proteomes" id="UP000593566">
    <property type="component" value="Unassembled WGS sequence"/>
</dbReference>
<evidence type="ECO:0000313" key="2">
    <source>
        <dbReference type="EMBL" id="KAF6218158.1"/>
    </source>
</evidence>
<comment type="caution">
    <text evidence="2">The sequence shown here is derived from an EMBL/GenBank/DDBJ whole genome shotgun (WGS) entry which is preliminary data.</text>
</comment>
<dbReference type="RefSeq" id="XP_037147593.1">
    <property type="nucleotide sequence ID" value="XM_037297019.1"/>
</dbReference>
<accession>A0A8H6C725</accession>
<dbReference type="GeneID" id="59334521"/>
<keyword evidence="1" id="KW-0732">Signal</keyword>
<feature type="signal peptide" evidence="1">
    <location>
        <begin position="1"/>
        <end position="22"/>
    </location>
</feature>
<keyword evidence="3" id="KW-1185">Reference proteome</keyword>
<name>A0A8H6C725_9LECA</name>
<evidence type="ECO:0000313" key="3">
    <source>
        <dbReference type="Proteomes" id="UP000593566"/>
    </source>
</evidence>
<protein>
    <submittedName>
        <fullName evidence="2">Uncharacterized protein</fullName>
    </submittedName>
</protein>
<organism evidence="2 3">
    <name type="scientific">Letharia lupina</name>
    <dbReference type="NCBI Taxonomy" id="560253"/>
    <lineage>
        <taxon>Eukaryota</taxon>
        <taxon>Fungi</taxon>
        <taxon>Dikarya</taxon>
        <taxon>Ascomycota</taxon>
        <taxon>Pezizomycotina</taxon>
        <taxon>Lecanoromycetes</taxon>
        <taxon>OSLEUM clade</taxon>
        <taxon>Lecanoromycetidae</taxon>
        <taxon>Lecanorales</taxon>
        <taxon>Lecanorineae</taxon>
        <taxon>Parmeliaceae</taxon>
        <taxon>Letharia</taxon>
    </lineage>
</organism>
<dbReference type="EMBL" id="JACCJB010000023">
    <property type="protein sequence ID" value="KAF6218158.1"/>
    <property type="molecule type" value="Genomic_DNA"/>
</dbReference>
<dbReference type="AlphaFoldDB" id="A0A8H6C725"/>
<gene>
    <name evidence="2" type="ORF">HO133_006117</name>
</gene>
<sequence>MRHFLLPFIPLLPIVLSTLAAAGPLPHLLSNTPQARAPALSSQESSLTAPVKARSVHDAIHTDGKEGLVVLPKRDVFADLGHIFDKFGCDVGALVGGQCGCPGVEC</sequence>
<proteinExistence type="predicted"/>
<reference evidence="2 3" key="1">
    <citation type="journal article" date="2020" name="Genomics">
        <title>Complete, high-quality genomes from long-read metagenomic sequencing of two wolf lichen thalli reveals enigmatic genome architecture.</title>
        <authorList>
            <person name="McKenzie S.K."/>
            <person name="Walston R.F."/>
            <person name="Allen J.L."/>
        </authorList>
    </citation>
    <scope>NUCLEOTIDE SEQUENCE [LARGE SCALE GENOMIC DNA]</scope>
    <source>
        <strain evidence="2">WasteWater1</strain>
    </source>
</reference>
<feature type="chain" id="PRO_5034673050" evidence="1">
    <location>
        <begin position="23"/>
        <end position="106"/>
    </location>
</feature>